<dbReference type="PROSITE" id="PS50966">
    <property type="entry name" value="ZF_SWIM"/>
    <property type="match status" value="1"/>
</dbReference>
<gene>
    <name evidence="5" type="ORF">DGAL_LOCUS13079</name>
</gene>
<dbReference type="Pfam" id="PF21056">
    <property type="entry name" value="ZSWIM1-3_RNaseH-like"/>
    <property type="match status" value="1"/>
</dbReference>
<reference evidence="5" key="1">
    <citation type="submission" date="2021-11" db="EMBL/GenBank/DDBJ databases">
        <authorList>
            <person name="Schell T."/>
        </authorList>
    </citation>
    <scope>NUCLEOTIDE SEQUENCE</scope>
    <source>
        <strain evidence="5">M5</strain>
    </source>
</reference>
<dbReference type="GO" id="GO:0008270">
    <property type="term" value="F:zinc ion binding"/>
    <property type="evidence" value="ECO:0007669"/>
    <property type="project" value="UniProtKB-KW"/>
</dbReference>
<dbReference type="InterPro" id="IPR048324">
    <property type="entry name" value="ZSWIM1-3_RNaseH-like"/>
</dbReference>
<feature type="domain" description="SWIM-type" evidence="4">
    <location>
        <begin position="464"/>
        <end position="496"/>
    </location>
</feature>
<dbReference type="InterPro" id="IPR007527">
    <property type="entry name" value="Znf_SWIM"/>
</dbReference>
<dbReference type="OrthoDB" id="7694209at2759"/>
<evidence type="ECO:0000313" key="5">
    <source>
        <dbReference type="EMBL" id="CAH0109598.1"/>
    </source>
</evidence>
<accession>A0A8J2WKE1</accession>
<feature type="coiled-coil region" evidence="2">
    <location>
        <begin position="638"/>
        <end position="665"/>
    </location>
</feature>
<dbReference type="EMBL" id="CAKKLH010000293">
    <property type="protein sequence ID" value="CAH0109598.1"/>
    <property type="molecule type" value="Genomic_DNA"/>
</dbReference>
<feature type="region of interest" description="Disordered" evidence="3">
    <location>
        <begin position="571"/>
        <end position="595"/>
    </location>
</feature>
<dbReference type="AlphaFoldDB" id="A0A8J2WKE1"/>
<keyword evidence="1" id="KW-0863">Zinc-finger</keyword>
<evidence type="ECO:0000256" key="1">
    <source>
        <dbReference type="PROSITE-ProRule" id="PRU00325"/>
    </source>
</evidence>
<sequence>MSILDSLTKDTTFDSHGDIVTFIKQLEEDFVYLRRGDTKSVKSYNNDPRNKVILDEKVEFKTVQYRCSHFGTHVSRAKKGLRLKQHVMSNGCPVQIRFTYEPDVKKFVITKLELVHQDHPVSKAHLKTYARKKHLAPEALDFAKSTLVAGAQPTKVRKLLLDKFGSHLISKDIINLKQTLTVESSGDEWKDVVEILSNLKNDENNGIKVLHDSNKEVAAIFVQLSKQRKLYSKYGAVLQLDGTYNTNKLGFALYHLMIEDNNGDSQPVAMFFIREETTEAISECLRVFSDNNEVAITKAVDFHLTKMKNGEMDKEKHHEVRENFRAAMYAETQDAYDKAKAYLIAPGMGSLPEYFSNNWFNIEDKFHHAIKDVLQKTKRLGEVIQTLVNVTLLRLSDRERKQKIREVRFSTQSKPELITKFAESISPFAWNKLENEIKIMRKNYHFILDNYSLTYTITSRNTNYQLKRDLNSCTCHFHSAFGLPCRHIIYFHFKDIIEIPAGSFAERWRNECLERDQYNLATNLFRKMAETIIFLTIPDFQEKMRLFHYIQVLIKADKPIQLVQFSRQEDKKEEGSADLHDEPPPNDESTDLPEENEKISSWAALRLPVATKKWGRPKENNGYFNSYHKQAKKKRLERTDLDDRLDEEEAILNEEAENIARGEAADIPLSNESCEMVASASPDDDLPVDKSSEVVGSTVSPYDSSLLQTDRTAVTHRDRRIKEAHLFLDRPQVISKNNYLNTGDINLAQVILKRLYPAIGGLYCSTLGASLEFPPAQGDQWLQIIHNGSNHWVCVAKGFTQPNHVLVYDSAPSNPWKNDHILSCMSSLL</sequence>
<dbReference type="Proteomes" id="UP000789390">
    <property type="component" value="Unassembled WGS sequence"/>
</dbReference>
<evidence type="ECO:0000313" key="6">
    <source>
        <dbReference type="Proteomes" id="UP000789390"/>
    </source>
</evidence>
<proteinExistence type="predicted"/>
<evidence type="ECO:0000259" key="4">
    <source>
        <dbReference type="PROSITE" id="PS50966"/>
    </source>
</evidence>
<dbReference type="PANTHER" id="PTHR31569">
    <property type="entry name" value="SWIM-TYPE DOMAIN-CONTAINING PROTEIN"/>
    <property type="match status" value="1"/>
</dbReference>
<feature type="compositionally biased region" description="Basic and acidic residues" evidence="3">
    <location>
        <begin position="571"/>
        <end position="583"/>
    </location>
</feature>
<protein>
    <recommendedName>
        <fullName evidence="4">SWIM-type domain-containing protein</fullName>
    </recommendedName>
</protein>
<evidence type="ECO:0000256" key="2">
    <source>
        <dbReference type="SAM" id="Coils"/>
    </source>
</evidence>
<name>A0A8J2WKE1_9CRUS</name>
<dbReference type="PANTHER" id="PTHR31569:SF4">
    <property type="entry name" value="SWIM-TYPE DOMAIN-CONTAINING PROTEIN"/>
    <property type="match status" value="1"/>
</dbReference>
<keyword evidence="6" id="KW-1185">Reference proteome</keyword>
<keyword evidence="1" id="KW-0862">Zinc</keyword>
<dbReference type="InterPro" id="IPR048325">
    <property type="entry name" value="ZSWIM3_N"/>
</dbReference>
<dbReference type="InterPro" id="IPR052579">
    <property type="entry name" value="Zinc_finger_SWIM"/>
</dbReference>
<dbReference type="Pfam" id="PF21599">
    <property type="entry name" value="ZSWIM3_N"/>
    <property type="match status" value="1"/>
</dbReference>
<evidence type="ECO:0000256" key="3">
    <source>
        <dbReference type="SAM" id="MobiDB-lite"/>
    </source>
</evidence>
<feature type="compositionally biased region" description="Acidic residues" evidence="3">
    <location>
        <begin position="584"/>
        <end position="594"/>
    </location>
</feature>
<keyword evidence="1" id="KW-0479">Metal-binding</keyword>
<comment type="caution">
    <text evidence="5">The sequence shown here is derived from an EMBL/GenBank/DDBJ whole genome shotgun (WGS) entry which is preliminary data.</text>
</comment>
<organism evidence="5 6">
    <name type="scientific">Daphnia galeata</name>
    <dbReference type="NCBI Taxonomy" id="27404"/>
    <lineage>
        <taxon>Eukaryota</taxon>
        <taxon>Metazoa</taxon>
        <taxon>Ecdysozoa</taxon>
        <taxon>Arthropoda</taxon>
        <taxon>Crustacea</taxon>
        <taxon>Branchiopoda</taxon>
        <taxon>Diplostraca</taxon>
        <taxon>Cladocera</taxon>
        <taxon>Anomopoda</taxon>
        <taxon>Daphniidae</taxon>
        <taxon>Daphnia</taxon>
    </lineage>
</organism>
<keyword evidence="2" id="KW-0175">Coiled coil</keyword>